<keyword evidence="1" id="KW-0808">Transferase</keyword>
<dbReference type="AlphaFoldDB" id="A0ABD1MC59"/>
<dbReference type="Proteomes" id="UP001603857">
    <property type="component" value="Unassembled WGS sequence"/>
</dbReference>
<dbReference type="GO" id="GO:0005524">
    <property type="term" value="F:ATP binding"/>
    <property type="evidence" value="ECO:0007669"/>
    <property type="project" value="UniProtKB-UniRule"/>
</dbReference>
<organism evidence="7 8">
    <name type="scientific">Flemingia macrophylla</name>
    <dbReference type="NCBI Taxonomy" id="520843"/>
    <lineage>
        <taxon>Eukaryota</taxon>
        <taxon>Viridiplantae</taxon>
        <taxon>Streptophyta</taxon>
        <taxon>Embryophyta</taxon>
        <taxon>Tracheophyta</taxon>
        <taxon>Spermatophyta</taxon>
        <taxon>Magnoliopsida</taxon>
        <taxon>eudicotyledons</taxon>
        <taxon>Gunneridae</taxon>
        <taxon>Pentapetalae</taxon>
        <taxon>rosids</taxon>
        <taxon>fabids</taxon>
        <taxon>Fabales</taxon>
        <taxon>Fabaceae</taxon>
        <taxon>Papilionoideae</taxon>
        <taxon>50 kb inversion clade</taxon>
        <taxon>NPAAA clade</taxon>
        <taxon>indigoferoid/millettioid clade</taxon>
        <taxon>Phaseoleae</taxon>
        <taxon>Flemingia</taxon>
    </lineage>
</organism>
<keyword evidence="5" id="KW-1133">Transmembrane helix</keyword>
<evidence type="ECO:0000256" key="5">
    <source>
        <dbReference type="SAM" id="Phobius"/>
    </source>
</evidence>
<feature type="transmembrane region" description="Helical" evidence="5">
    <location>
        <begin position="6"/>
        <end position="28"/>
    </location>
</feature>
<evidence type="ECO:0000256" key="1">
    <source>
        <dbReference type="ARBA" id="ARBA00022527"/>
    </source>
</evidence>
<keyword evidence="1" id="KW-0418">Kinase</keyword>
<dbReference type="InterPro" id="IPR011009">
    <property type="entry name" value="Kinase-like_dom_sf"/>
</dbReference>
<keyword evidence="2 4" id="KW-0547">Nucleotide-binding</keyword>
<evidence type="ECO:0000256" key="3">
    <source>
        <dbReference type="ARBA" id="ARBA00022840"/>
    </source>
</evidence>
<comment type="caution">
    <text evidence="7">The sequence shown here is derived from an EMBL/GenBank/DDBJ whole genome shotgun (WGS) entry which is preliminary data.</text>
</comment>
<feature type="binding site" evidence="4">
    <location>
        <position position="86"/>
    </location>
    <ligand>
        <name>ATP</name>
        <dbReference type="ChEBI" id="CHEBI:30616"/>
    </ligand>
</feature>
<evidence type="ECO:0000256" key="4">
    <source>
        <dbReference type="PROSITE-ProRule" id="PRU10141"/>
    </source>
</evidence>
<keyword evidence="8" id="KW-1185">Reference proteome</keyword>
<dbReference type="Gene3D" id="3.30.200.20">
    <property type="entry name" value="Phosphorylase Kinase, domain 1"/>
    <property type="match status" value="1"/>
</dbReference>
<accession>A0ABD1MC59</accession>
<feature type="domain" description="Protein kinase" evidence="6">
    <location>
        <begin position="57"/>
        <end position="124"/>
    </location>
</feature>
<dbReference type="InterPro" id="IPR017441">
    <property type="entry name" value="Protein_kinase_ATP_BS"/>
</dbReference>
<keyword evidence="5" id="KW-0812">Transmembrane</keyword>
<evidence type="ECO:0000313" key="8">
    <source>
        <dbReference type="Proteomes" id="UP001603857"/>
    </source>
</evidence>
<dbReference type="PANTHER" id="PTHR47989:SF47">
    <property type="entry name" value="SERINE_THREONINE-PROTEIN KINASE PBL28-RELATED"/>
    <property type="match status" value="1"/>
</dbReference>
<keyword evidence="3 4" id="KW-0067">ATP-binding</keyword>
<name>A0ABD1MC59_9FABA</name>
<evidence type="ECO:0000259" key="6">
    <source>
        <dbReference type="PROSITE" id="PS50011"/>
    </source>
</evidence>
<gene>
    <name evidence="7" type="ORF">Fmac_014599</name>
</gene>
<sequence length="124" mass="13549">MDHALQAIAAAFGSFFVVSILLATSLLLSITVVDSWSSDPNLIKMSWEELARATNNFSPHLIVGDGSFSLVYKAQLSTGAVVAVKKLYPDAFQGFREFTAEMEALSRLRHPNIVKILGYWSSGP</sequence>
<dbReference type="Pfam" id="PF00069">
    <property type="entry name" value="Pkinase"/>
    <property type="match status" value="1"/>
</dbReference>
<protein>
    <recommendedName>
        <fullName evidence="6">Protein kinase domain-containing protein</fullName>
    </recommendedName>
</protein>
<evidence type="ECO:0000313" key="7">
    <source>
        <dbReference type="EMBL" id="KAL2333386.1"/>
    </source>
</evidence>
<reference evidence="7 8" key="1">
    <citation type="submission" date="2024-08" db="EMBL/GenBank/DDBJ databases">
        <title>Insights into the chromosomal genome structure of Flemingia macrophylla.</title>
        <authorList>
            <person name="Ding Y."/>
            <person name="Zhao Y."/>
            <person name="Bi W."/>
            <person name="Wu M."/>
            <person name="Zhao G."/>
            <person name="Gong Y."/>
            <person name="Li W."/>
            <person name="Zhang P."/>
        </authorList>
    </citation>
    <scope>NUCLEOTIDE SEQUENCE [LARGE SCALE GENOMIC DNA]</scope>
    <source>
        <strain evidence="7">DYQJB</strain>
        <tissue evidence="7">Leaf</tissue>
    </source>
</reference>
<dbReference type="SUPFAM" id="SSF56112">
    <property type="entry name" value="Protein kinase-like (PK-like)"/>
    <property type="match status" value="1"/>
</dbReference>
<dbReference type="PROSITE" id="PS50011">
    <property type="entry name" value="PROTEIN_KINASE_DOM"/>
    <property type="match status" value="1"/>
</dbReference>
<dbReference type="PROSITE" id="PS00107">
    <property type="entry name" value="PROTEIN_KINASE_ATP"/>
    <property type="match status" value="1"/>
</dbReference>
<dbReference type="GO" id="GO:0004674">
    <property type="term" value="F:protein serine/threonine kinase activity"/>
    <property type="evidence" value="ECO:0007669"/>
    <property type="project" value="UniProtKB-KW"/>
</dbReference>
<dbReference type="EMBL" id="JBGMDY010000005">
    <property type="protein sequence ID" value="KAL2333386.1"/>
    <property type="molecule type" value="Genomic_DNA"/>
</dbReference>
<dbReference type="FunFam" id="3.30.200.20:FF:000745">
    <property type="entry name" value="Phytosulfokine receptor 2"/>
    <property type="match status" value="1"/>
</dbReference>
<proteinExistence type="predicted"/>
<keyword evidence="1" id="KW-0723">Serine/threonine-protein kinase</keyword>
<dbReference type="PANTHER" id="PTHR47989">
    <property type="entry name" value="OS01G0750732 PROTEIN"/>
    <property type="match status" value="1"/>
</dbReference>
<evidence type="ECO:0000256" key="2">
    <source>
        <dbReference type="ARBA" id="ARBA00022741"/>
    </source>
</evidence>
<keyword evidence="5" id="KW-0472">Membrane</keyword>
<dbReference type="InterPro" id="IPR000719">
    <property type="entry name" value="Prot_kinase_dom"/>
</dbReference>